<evidence type="ECO:0000313" key="3">
    <source>
        <dbReference type="Proteomes" id="UP001056384"/>
    </source>
</evidence>
<evidence type="ECO:0000256" key="1">
    <source>
        <dbReference type="SAM" id="MobiDB-lite"/>
    </source>
</evidence>
<dbReference type="Proteomes" id="UP001056384">
    <property type="component" value="Chromosome 3"/>
</dbReference>
<dbReference type="AlphaFoldDB" id="A0A9Q9ALL7"/>
<feature type="region of interest" description="Disordered" evidence="1">
    <location>
        <begin position="1"/>
        <end position="64"/>
    </location>
</feature>
<keyword evidence="3" id="KW-1185">Reference proteome</keyword>
<accession>A0A9Q9ALL7</accession>
<dbReference type="EMBL" id="CP099420">
    <property type="protein sequence ID" value="USW51245.1"/>
    <property type="molecule type" value="Genomic_DNA"/>
</dbReference>
<feature type="compositionally biased region" description="Polar residues" evidence="1">
    <location>
        <begin position="31"/>
        <end position="58"/>
    </location>
</feature>
<feature type="compositionally biased region" description="Basic and acidic residues" evidence="1">
    <location>
        <begin position="1"/>
        <end position="13"/>
    </location>
</feature>
<protein>
    <submittedName>
        <fullName evidence="2">Uncharacterized protein</fullName>
    </submittedName>
</protein>
<organism evidence="2 3">
    <name type="scientific">Septoria linicola</name>
    <dbReference type="NCBI Taxonomy" id="215465"/>
    <lineage>
        <taxon>Eukaryota</taxon>
        <taxon>Fungi</taxon>
        <taxon>Dikarya</taxon>
        <taxon>Ascomycota</taxon>
        <taxon>Pezizomycotina</taxon>
        <taxon>Dothideomycetes</taxon>
        <taxon>Dothideomycetidae</taxon>
        <taxon>Mycosphaerellales</taxon>
        <taxon>Mycosphaerellaceae</taxon>
        <taxon>Septoria</taxon>
    </lineage>
</organism>
<evidence type="ECO:0000313" key="2">
    <source>
        <dbReference type="EMBL" id="USW51245.1"/>
    </source>
</evidence>
<proteinExistence type="predicted"/>
<gene>
    <name evidence="2" type="ORF">Slin15195_G045640</name>
</gene>
<sequence length="130" mass="14886">MSSDRSQTRRECSTQRSSTANPQIRPMPADTPSQNTHSSEPTQQRPASSPATLPNHQPATYDAKTLALLEGTAEPEKVSRWQVVRWKFNWWLDGGTMGPSKEEWGTIQAAIEKKRQRRQRKGFFPYNEKE</sequence>
<name>A0A9Q9ALL7_9PEZI</name>
<reference evidence="2" key="1">
    <citation type="submission" date="2022-06" db="EMBL/GenBank/DDBJ databases">
        <title>Complete genome sequences of two strains of the flax pathogen Septoria linicola.</title>
        <authorList>
            <person name="Lapalu N."/>
            <person name="Simon A."/>
            <person name="Demenou B."/>
            <person name="Paumier D."/>
            <person name="Guillot M.-P."/>
            <person name="Gout L."/>
            <person name="Valade R."/>
        </authorList>
    </citation>
    <scope>NUCLEOTIDE SEQUENCE</scope>
    <source>
        <strain evidence="2">SE15195</strain>
    </source>
</reference>